<dbReference type="EMBL" id="HBFB01005981">
    <property type="protein sequence ID" value="CAD8668981.1"/>
    <property type="molecule type" value="Transcribed_RNA"/>
</dbReference>
<organism evidence="2">
    <name type="scientific">Chlamydomonas leiostraca</name>
    <dbReference type="NCBI Taxonomy" id="1034604"/>
    <lineage>
        <taxon>Eukaryota</taxon>
        <taxon>Viridiplantae</taxon>
        <taxon>Chlorophyta</taxon>
        <taxon>core chlorophytes</taxon>
        <taxon>Chlorophyceae</taxon>
        <taxon>CS clade</taxon>
        <taxon>Chlamydomonadales</taxon>
        <taxon>Chlamydomonadaceae</taxon>
        <taxon>Chlamydomonas</taxon>
    </lineage>
</organism>
<accession>A0A7S0R758</accession>
<feature type="compositionally biased region" description="Low complexity" evidence="1">
    <location>
        <begin position="114"/>
        <end position="127"/>
    </location>
</feature>
<feature type="compositionally biased region" description="Acidic residues" evidence="1">
    <location>
        <begin position="1"/>
        <end position="13"/>
    </location>
</feature>
<proteinExistence type="predicted"/>
<protein>
    <submittedName>
        <fullName evidence="2">Uncharacterized protein</fullName>
    </submittedName>
</protein>
<sequence length="351" mass="34305">MGDEEDEEVENDTELAGLGLNGSPIDDPSGSGAAASSAAVQQQLQAGITAVVAAVTHEGANRGQEAEEEAAGVGSGGGAMDVDGVLGGRTSAPVPAADMSAAARGGSLDVAPPGSRGSRGVAGSSQSEIEAAGSSEGGFAFPVPPARISAPGALNMARDGPNGSDAAAGTSGGAASAGVAAAAGTRAARTPSTGPLKQLYPAGRVLHFFPLHALERRAAPAAAGAGAGSTAGAVAASIAGAGPARDKSRPSSLAEAVTTMARAGAAASTGNQEAAVRAATAPGPDGLLPATVQPAPGQQWALYRITNHQAYGRIQLCKTMVMDHFVFSYLQALDSVMDQLQTMADKPPHSP</sequence>
<evidence type="ECO:0000313" key="2">
    <source>
        <dbReference type="EMBL" id="CAD8668981.1"/>
    </source>
</evidence>
<gene>
    <name evidence="2" type="ORF">CLEI1391_LOCUS3341</name>
</gene>
<name>A0A7S0R758_9CHLO</name>
<dbReference type="PANTHER" id="PTHR46023">
    <property type="entry name" value="LIPASE CLASS 3 PROTEIN-LIKE"/>
    <property type="match status" value="1"/>
</dbReference>
<feature type="compositionally biased region" description="Low complexity" evidence="1">
    <location>
        <begin position="29"/>
        <end position="41"/>
    </location>
</feature>
<feature type="compositionally biased region" description="Low complexity" evidence="1">
    <location>
        <begin position="163"/>
        <end position="173"/>
    </location>
</feature>
<dbReference type="PANTHER" id="PTHR46023:SF6">
    <property type="entry name" value="LIPASE CLASS 3 FAMILY PROTEIN"/>
    <property type="match status" value="1"/>
</dbReference>
<reference evidence="2" key="1">
    <citation type="submission" date="2021-01" db="EMBL/GenBank/DDBJ databases">
        <authorList>
            <person name="Corre E."/>
            <person name="Pelletier E."/>
            <person name="Niang G."/>
            <person name="Scheremetjew M."/>
            <person name="Finn R."/>
            <person name="Kale V."/>
            <person name="Holt S."/>
            <person name="Cochrane G."/>
            <person name="Meng A."/>
            <person name="Brown T."/>
            <person name="Cohen L."/>
        </authorList>
    </citation>
    <scope>NUCLEOTIDE SEQUENCE</scope>
    <source>
        <strain evidence="2">SAG 11-49</strain>
    </source>
</reference>
<evidence type="ECO:0000256" key="1">
    <source>
        <dbReference type="SAM" id="MobiDB-lite"/>
    </source>
</evidence>
<feature type="region of interest" description="Disordered" evidence="1">
    <location>
        <begin position="1"/>
        <end position="41"/>
    </location>
</feature>
<feature type="region of interest" description="Disordered" evidence="1">
    <location>
        <begin position="59"/>
        <end position="173"/>
    </location>
</feature>
<feature type="compositionally biased region" description="Low complexity" evidence="1">
    <location>
        <begin position="91"/>
        <end position="103"/>
    </location>
</feature>
<dbReference type="AlphaFoldDB" id="A0A7S0R758"/>